<evidence type="ECO:0000256" key="12">
    <source>
        <dbReference type="RuleBase" id="RU000488"/>
    </source>
</evidence>
<evidence type="ECO:0000256" key="11">
    <source>
        <dbReference type="PROSITE-ProRule" id="PRU00282"/>
    </source>
</evidence>
<dbReference type="PRINTS" id="PR00784">
    <property type="entry name" value="MTUNCOUPLING"/>
</dbReference>
<dbReference type="GO" id="GO:0015171">
    <property type="term" value="F:amino acid transmembrane transporter activity"/>
    <property type="evidence" value="ECO:0007669"/>
    <property type="project" value="UniProtKB-ARBA"/>
</dbReference>
<keyword evidence="14" id="KW-1185">Reference proteome</keyword>
<evidence type="ECO:0000256" key="10">
    <source>
        <dbReference type="ARBA" id="ARBA00023136"/>
    </source>
</evidence>
<dbReference type="InterPro" id="IPR018108">
    <property type="entry name" value="MCP_transmembrane"/>
</dbReference>
<keyword evidence="7" id="KW-1133">Transmembrane helix</keyword>
<keyword evidence="10 11" id="KW-0472">Membrane</keyword>
<dbReference type="EMBL" id="WHWC01000013">
    <property type="protein sequence ID" value="KAG8371452.1"/>
    <property type="molecule type" value="Genomic_DNA"/>
</dbReference>
<dbReference type="PANTHER" id="PTHR45618">
    <property type="entry name" value="MITOCHONDRIAL DICARBOXYLATE CARRIER-RELATED"/>
    <property type="match status" value="1"/>
</dbReference>
<comment type="subcellular location">
    <subcellularLocation>
        <location evidence="1">Mitochondrion inner membrane</location>
        <topology evidence="1">Multi-pass membrane protein</topology>
    </subcellularLocation>
</comment>
<evidence type="ECO:0000313" key="13">
    <source>
        <dbReference type="EMBL" id="KAG8371452.1"/>
    </source>
</evidence>
<evidence type="ECO:0000256" key="5">
    <source>
        <dbReference type="ARBA" id="ARBA00022737"/>
    </source>
</evidence>
<evidence type="ECO:0000256" key="2">
    <source>
        <dbReference type="ARBA" id="ARBA00006375"/>
    </source>
</evidence>
<keyword evidence="8" id="KW-0346">Stress response</keyword>
<keyword evidence="5" id="KW-0677">Repeat</keyword>
<dbReference type="InterPro" id="IPR002067">
    <property type="entry name" value="MCP"/>
</dbReference>
<feature type="repeat" description="Solcar" evidence="11">
    <location>
        <begin position="111"/>
        <end position="202"/>
    </location>
</feature>
<dbReference type="PROSITE" id="PS50920">
    <property type="entry name" value="SOLCAR"/>
    <property type="match status" value="3"/>
</dbReference>
<dbReference type="FunFam" id="1.50.40.10:FF:000019">
    <property type="entry name" value="Mitochondrial uncoupling protein 1"/>
    <property type="match status" value="1"/>
</dbReference>
<keyword evidence="6" id="KW-0999">Mitochondrion inner membrane</keyword>
<keyword evidence="9" id="KW-0496">Mitochondrion</keyword>
<evidence type="ECO:0000256" key="7">
    <source>
        <dbReference type="ARBA" id="ARBA00022989"/>
    </source>
</evidence>
<protein>
    <recommendedName>
        <fullName evidence="15">Mitochondrial uncoupling protein</fullName>
    </recommendedName>
</protein>
<sequence>MADPSEISFAGIFACSAFAACVAELCTIPLDTAKVRLQLQKRTSSEDSEGVSKYRGLLGTVATISKEEGLFALWKGIIAGLHRQCLYGGLRIGLYEPVKAFFGGSIYAGDVSLFSKIFAALLTGAIAIVVANPTDLVKVRLQAEGKLPVGVPRRYRGALDAYYTIVKQEGVAALWTGIGPNIARNAIINAAELASYDHIKETILKIPGFTDNVLTHILAGLGAGFFAVCIGSPVDVVKSRMMGESVYKDTIDCFFKTLKTEWNMAYGGWFLGLEISSCNFRTRYMKYGGGGLSAGMAATLFWIDETDELANVTGGAWAVVEDEATQGFFAFYKGFFPNFGRLGSWNVIMFLTLEQVKKIFT</sequence>
<evidence type="ECO:0008006" key="15">
    <source>
        <dbReference type="Google" id="ProtNLM"/>
    </source>
</evidence>
<dbReference type="Pfam" id="PF00153">
    <property type="entry name" value="Mito_carr"/>
    <property type="match status" value="4"/>
</dbReference>
<comment type="caution">
    <text evidence="13">The sequence shown here is derived from an EMBL/GenBank/DDBJ whole genome shotgun (WGS) entry which is preliminary data.</text>
</comment>
<evidence type="ECO:0000313" key="14">
    <source>
        <dbReference type="Proteomes" id="UP000826271"/>
    </source>
</evidence>
<evidence type="ECO:0000256" key="4">
    <source>
        <dbReference type="ARBA" id="ARBA00022692"/>
    </source>
</evidence>
<dbReference type="Proteomes" id="UP000826271">
    <property type="component" value="Unassembled WGS sequence"/>
</dbReference>
<dbReference type="InterPro" id="IPR050391">
    <property type="entry name" value="Mito_Metabolite_Transporter"/>
</dbReference>
<accession>A0AAV6WT66</accession>
<dbReference type="InterPro" id="IPR023395">
    <property type="entry name" value="MCP_dom_sf"/>
</dbReference>
<keyword evidence="3 12" id="KW-0813">Transport</keyword>
<feature type="repeat" description="Solcar" evidence="11">
    <location>
        <begin position="11"/>
        <end position="101"/>
    </location>
</feature>
<evidence type="ECO:0000256" key="3">
    <source>
        <dbReference type="ARBA" id="ARBA00022448"/>
    </source>
</evidence>
<dbReference type="SUPFAM" id="SSF103506">
    <property type="entry name" value="Mitochondrial carrier"/>
    <property type="match status" value="1"/>
</dbReference>
<dbReference type="GO" id="GO:0005743">
    <property type="term" value="C:mitochondrial inner membrane"/>
    <property type="evidence" value="ECO:0007669"/>
    <property type="project" value="UniProtKB-SubCell"/>
</dbReference>
<evidence type="ECO:0000256" key="8">
    <source>
        <dbReference type="ARBA" id="ARBA00023016"/>
    </source>
</evidence>
<evidence type="ECO:0000256" key="1">
    <source>
        <dbReference type="ARBA" id="ARBA00004448"/>
    </source>
</evidence>
<evidence type="ECO:0000256" key="6">
    <source>
        <dbReference type="ARBA" id="ARBA00022792"/>
    </source>
</evidence>
<evidence type="ECO:0000256" key="9">
    <source>
        <dbReference type="ARBA" id="ARBA00023128"/>
    </source>
</evidence>
<dbReference type="AlphaFoldDB" id="A0AAV6WT66"/>
<dbReference type="Gene3D" id="1.50.40.10">
    <property type="entry name" value="Mitochondrial carrier domain"/>
    <property type="match status" value="1"/>
</dbReference>
<comment type="similarity">
    <text evidence="2 12">Belongs to the mitochondrial carrier (TC 2.A.29) family.</text>
</comment>
<proteinExistence type="inferred from homology"/>
<keyword evidence="4 11" id="KW-0812">Transmembrane</keyword>
<organism evidence="13 14">
    <name type="scientific">Buddleja alternifolia</name>
    <dbReference type="NCBI Taxonomy" id="168488"/>
    <lineage>
        <taxon>Eukaryota</taxon>
        <taxon>Viridiplantae</taxon>
        <taxon>Streptophyta</taxon>
        <taxon>Embryophyta</taxon>
        <taxon>Tracheophyta</taxon>
        <taxon>Spermatophyta</taxon>
        <taxon>Magnoliopsida</taxon>
        <taxon>eudicotyledons</taxon>
        <taxon>Gunneridae</taxon>
        <taxon>Pentapetalae</taxon>
        <taxon>asterids</taxon>
        <taxon>lamiids</taxon>
        <taxon>Lamiales</taxon>
        <taxon>Scrophulariaceae</taxon>
        <taxon>Buddlejeae</taxon>
        <taxon>Buddleja</taxon>
    </lineage>
</organism>
<name>A0AAV6WT66_9LAMI</name>
<feature type="repeat" description="Solcar" evidence="11">
    <location>
        <begin position="211"/>
        <end position="359"/>
    </location>
</feature>
<gene>
    <name evidence="13" type="ORF">BUALT_Bualt13G0089000</name>
</gene>
<reference evidence="13" key="1">
    <citation type="submission" date="2019-10" db="EMBL/GenBank/DDBJ databases">
        <authorList>
            <person name="Zhang R."/>
            <person name="Pan Y."/>
            <person name="Wang J."/>
            <person name="Ma R."/>
            <person name="Yu S."/>
        </authorList>
    </citation>
    <scope>NUCLEOTIDE SEQUENCE</scope>
    <source>
        <strain evidence="13">LA-IB0</strain>
        <tissue evidence="13">Leaf</tissue>
    </source>
</reference>